<dbReference type="PANTHER" id="PTHR44791:SF1">
    <property type="entry name" value="TELOMERASE PROTEIN COMPONENT 1"/>
    <property type="match status" value="1"/>
</dbReference>
<protein>
    <submittedName>
        <fullName evidence="1">Gp540</fullName>
    </submittedName>
</protein>
<proteinExistence type="predicted"/>
<dbReference type="SUPFAM" id="SSF140864">
    <property type="entry name" value="TROVE domain-like"/>
    <property type="match status" value="1"/>
</dbReference>
<evidence type="ECO:0000313" key="2">
    <source>
        <dbReference type="Proteomes" id="UP000009273"/>
    </source>
</evidence>
<dbReference type="InterPro" id="IPR052652">
    <property type="entry name" value="Telomerase_Complex_Comp"/>
</dbReference>
<dbReference type="SUPFAM" id="SSF53300">
    <property type="entry name" value="vWA-like"/>
    <property type="match status" value="1"/>
</dbReference>
<dbReference type="InterPro" id="IPR036465">
    <property type="entry name" value="vWFA_dom_sf"/>
</dbReference>
<reference evidence="1 2" key="1">
    <citation type="submission" date="2011-09" db="EMBL/GenBank/DDBJ databases">
        <authorList>
            <person name="Pope W.H."/>
            <person name="Pedulla M.L."/>
            <person name="Ford M.E."/>
            <person name="Peebles C.L."/>
            <person name="Hatfull G.H."/>
            <person name="Hendrix R.W."/>
        </authorList>
    </citation>
    <scope>NUCLEOTIDE SEQUENCE [LARGE SCALE GENOMIC DNA]</scope>
    <source>
        <strain evidence="1">G</strain>
    </source>
</reference>
<evidence type="ECO:0000313" key="1">
    <source>
        <dbReference type="EMBL" id="AEO93797.1"/>
    </source>
</evidence>
<keyword evidence="2" id="KW-1185">Reference proteome</keyword>
<dbReference type="GO" id="GO:0000722">
    <property type="term" value="P:telomere maintenance via recombination"/>
    <property type="evidence" value="ECO:0007669"/>
    <property type="project" value="TreeGrafter"/>
</dbReference>
<dbReference type="KEGG" id="vg:18563754"/>
<dbReference type="Gene3D" id="3.40.50.410">
    <property type="entry name" value="von Willebrand factor, type A domain"/>
    <property type="match status" value="1"/>
</dbReference>
<name>G3MAT0_9CAUD</name>
<gene>
    <name evidence="1" type="primary">540</name>
    <name evidence="1" type="ORF">G_540</name>
</gene>
<organism evidence="1 2">
    <name type="scientific">Bacillus phage G</name>
    <dbReference type="NCBI Taxonomy" id="2884420"/>
    <lineage>
        <taxon>Viruses</taxon>
        <taxon>Duplodnaviria</taxon>
        <taxon>Heunggongvirae</taxon>
        <taxon>Uroviricota</taxon>
        <taxon>Caudoviricetes</taxon>
        <taxon>Donellivirus</taxon>
        <taxon>Donellivirus gee</taxon>
    </lineage>
</organism>
<dbReference type="Proteomes" id="UP000009273">
    <property type="component" value="Segment"/>
</dbReference>
<dbReference type="GO" id="GO:0070034">
    <property type="term" value="F:telomerase RNA binding"/>
    <property type="evidence" value="ECO:0007669"/>
    <property type="project" value="TreeGrafter"/>
</dbReference>
<sequence length="543" mass="61734">MSKMSKKVKETRKAEVLKPVENFMGGISYEHNPLLTLKMVSASSIFGEPQYYRSGEFAEKNVRDGSYRINSVLSKYDMLLGKTFNDKNTSEIMEEVIDAALSYDFEGTLRWAVELRKDFYMRLNPQVIMVRAAMHEDRAEFNEKNPGLFAQIQKDVMSRADEPSSQLTYWLHNKGSKSGIPSILKRTWKNRLESMTRYEAAKYKNANVGMIDTARISHAKGDLVGELLTTGTIEVDDSQSTWNVLRSNGQSWKEILSTIQLPHMALLRNLRGIFEEVNNKDLCKEQMDQLKAGVVRGKQFPFRYYQAYKMVSISSVNHKQLIMDTLEECIDIALENMPKLKGKTVVLTDNSGSAHGAFTSEYGTVNVAQINNLSAVLTAKNAEDGEVYTFGDQLKEIPISKRNGALIQAKEVDRVGQTVGMGTEHGVWLYLDKIIRNKIHVDNLFIYSDMQAGHGRLYGTNASQYSKYIVNGHYIDVYKLIEEYRSKVNPKVNVFTVQTAGYSNVLIPEVMHRGSVLYGWTGKETVYAEQMIKLWEQAEMKKQ</sequence>
<dbReference type="GO" id="GO:0003720">
    <property type="term" value="F:telomerase activity"/>
    <property type="evidence" value="ECO:0007669"/>
    <property type="project" value="TreeGrafter"/>
</dbReference>
<dbReference type="PANTHER" id="PTHR44791">
    <property type="entry name" value="TELOMERASE PROTEIN COMPONENT 1 TEP1"/>
    <property type="match status" value="1"/>
</dbReference>
<dbReference type="RefSeq" id="YP_009015842.1">
    <property type="nucleotide sequence ID" value="NC_023719.1"/>
</dbReference>
<dbReference type="EMBL" id="JN638751">
    <property type="protein sequence ID" value="AEO93797.1"/>
    <property type="molecule type" value="Genomic_DNA"/>
</dbReference>
<dbReference type="InterPro" id="IPR037214">
    <property type="entry name" value="TROVE_dom_sf"/>
</dbReference>
<dbReference type="GeneID" id="18563754"/>
<accession>G3MAT0</accession>